<evidence type="ECO:0000313" key="3">
    <source>
        <dbReference type="Proteomes" id="UP001271007"/>
    </source>
</evidence>
<evidence type="ECO:0000313" key="2">
    <source>
        <dbReference type="EMBL" id="KAK3053207.1"/>
    </source>
</evidence>
<organism evidence="2 3">
    <name type="scientific">Extremus antarcticus</name>
    <dbReference type="NCBI Taxonomy" id="702011"/>
    <lineage>
        <taxon>Eukaryota</taxon>
        <taxon>Fungi</taxon>
        <taxon>Dikarya</taxon>
        <taxon>Ascomycota</taxon>
        <taxon>Pezizomycotina</taxon>
        <taxon>Dothideomycetes</taxon>
        <taxon>Dothideomycetidae</taxon>
        <taxon>Mycosphaerellales</taxon>
        <taxon>Extremaceae</taxon>
        <taxon>Extremus</taxon>
    </lineage>
</organism>
<feature type="compositionally biased region" description="Polar residues" evidence="1">
    <location>
        <begin position="94"/>
        <end position="104"/>
    </location>
</feature>
<proteinExistence type="predicted"/>
<name>A0AAJ0G8G0_9PEZI</name>
<feature type="compositionally biased region" description="Low complexity" evidence="1">
    <location>
        <begin position="255"/>
        <end position="268"/>
    </location>
</feature>
<feature type="region of interest" description="Disordered" evidence="1">
    <location>
        <begin position="211"/>
        <end position="268"/>
    </location>
</feature>
<sequence>MFAARVNQENAIYTQQTAAAAKPLNQGVKGLAPKTPGNKAPKTPFNRQHNDENAAKTGGKGKQDGLFGEGKGGKVDKSAFLTPAGPRNRAPLGNKTTNAKATAFQTPAPPSAQPTSPRMRRAKIKVHEAEPETQDDHEEREIEYMPPREIPLPDLPEDDWPIDRTCPQFEGKNLTCGWYTEYMARKKDDDEDDEFSDFEQKLKRIEELNEKKKQAQQAKKGNVVKKTALHKTTRDPLALKPAQSLTARGAASALSSTEPTPSFAAPTAAAKARLPSALQSKKVSALTATGDTRHTAAKVASNSTLGYSKGRAVSASARAPLSSIHERPTEASAPRPSFAQCSLNELFGHQNLDIKDEDADLGLGDSSNDLGEEEGGVQVFQLDTVEL</sequence>
<comment type="caution">
    <text evidence="2">The sequence shown here is derived from an EMBL/GenBank/DDBJ whole genome shotgun (WGS) entry which is preliminary data.</text>
</comment>
<dbReference type="AlphaFoldDB" id="A0AAJ0G8G0"/>
<reference evidence="2" key="1">
    <citation type="submission" date="2023-04" db="EMBL/GenBank/DDBJ databases">
        <title>Black Yeasts Isolated from many extreme environments.</title>
        <authorList>
            <person name="Coleine C."/>
            <person name="Stajich J.E."/>
            <person name="Selbmann L."/>
        </authorList>
    </citation>
    <scope>NUCLEOTIDE SEQUENCE</scope>
    <source>
        <strain evidence="2">CCFEE 5312</strain>
    </source>
</reference>
<protein>
    <submittedName>
        <fullName evidence="2">Uncharacterized protein</fullName>
    </submittedName>
</protein>
<keyword evidence="3" id="KW-1185">Reference proteome</keyword>
<dbReference type="EMBL" id="JAWDJX010000017">
    <property type="protein sequence ID" value="KAK3053207.1"/>
    <property type="molecule type" value="Genomic_DNA"/>
</dbReference>
<dbReference type="Proteomes" id="UP001271007">
    <property type="component" value="Unassembled WGS sequence"/>
</dbReference>
<gene>
    <name evidence="2" type="ORF">LTR09_005833</name>
</gene>
<evidence type="ECO:0000256" key="1">
    <source>
        <dbReference type="SAM" id="MobiDB-lite"/>
    </source>
</evidence>
<accession>A0AAJ0G8G0</accession>
<feature type="region of interest" description="Disordered" evidence="1">
    <location>
        <begin position="23"/>
        <end position="166"/>
    </location>
</feature>
<feature type="region of interest" description="Disordered" evidence="1">
    <location>
        <begin position="309"/>
        <end position="337"/>
    </location>
</feature>